<dbReference type="PANTHER" id="PTHR31272:SF9">
    <property type="entry name" value="BLL1027 PROTEIN"/>
    <property type="match status" value="1"/>
</dbReference>
<gene>
    <name evidence="9" type="ORF">ISP18_12595</name>
</gene>
<dbReference type="InterPro" id="IPR051790">
    <property type="entry name" value="Cytochrome_c-biogenesis_DsbD"/>
</dbReference>
<feature type="domain" description="Cytochrome C biogenesis protein transmembrane" evidence="8">
    <location>
        <begin position="11"/>
        <end position="215"/>
    </location>
</feature>
<evidence type="ECO:0000313" key="9">
    <source>
        <dbReference type="EMBL" id="MFK2855432.1"/>
    </source>
</evidence>
<dbReference type="InterPro" id="IPR003834">
    <property type="entry name" value="Cyt_c_assmbl_TM_dom"/>
</dbReference>
<name>A0ABW8IJN3_9GAMM</name>
<feature type="transmembrane region" description="Helical" evidence="7">
    <location>
        <begin position="202"/>
        <end position="218"/>
    </location>
</feature>
<evidence type="ECO:0000256" key="3">
    <source>
        <dbReference type="ARBA" id="ARBA00022692"/>
    </source>
</evidence>
<keyword evidence="5 7" id="KW-1133">Transmembrane helix</keyword>
<evidence type="ECO:0000256" key="1">
    <source>
        <dbReference type="ARBA" id="ARBA00004141"/>
    </source>
</evidence>
<feature type="transmembrane region" description="Helical" evidence="7">
    <location>
        <begin position="12"/>
        <end position="31"/>
    </location>
</feature>
<feature type="transmembrane region" description="Helical" evidence="7">
    <location>
        <begin position="156"/>
        <end position="181"/>
    </location>
</feature>
<dbReference type="RefSeq" id="WP_380012278.1">
    <property type="nucleotide sequence ID" value="NZ_JADIKI010000023.1"/>
</dbReference>
<evidence type="ECO:0000256" key="5">
    <source>
        <dbReference type="ARBA" id="ARBA00022989"/>
    </source>
</evidence>
<feature type="transmembrane region" description="Helical" evidence="7">
    <location>
        <begin position="74"/>
        <end position="98"/>
    </location>
</feature>
<organism evidence="9 10">
    <name type="scientific">Dyella humi</name>
    <dbReference type="NCBI Taxonomy" id="1770547"/>
    <lineage>
        <taxon>Bacteria</taxon>
        <taxon>Pseudomonadati</taxon>
        <taxon>Pseudomonadota</taxon>
        <taxon>Gammaproteobacteria</taxon>
        <taxon>Lysobacterales</taxon>
        <taxon>Rhodanobacteraceae</taxon>
        <taxon>Dyella</taxon>
    </lineage>
</organism>
<reference evidence="9 10" key="1">
    <citation type="submission" date="2020-10" db="EMBL/GenBank/DDBJ databases">
        <title>Phylogeny of dyella-like bacteria.</title>
        <authorList>
            <person name="Fu J."/>
        </authorList>
    </citation>
    <scope>NUCLEOTIDE SEQUENCE [LARGE SCALE GENOMIC DNA]</scope>
    <source>
        <strain evidence="9 10">DHG40</strain>
    </source>
</reference>
<evidence type="ECO:0000256" key="7">
    <source>
        <dbReference type="SAM" id="Phobius"/>
    </source>
</evidence>
<comment type="similarity">
    <text evidence="2">Belongs to the DsbD family.</text>
</comment>
<accession>A0ABW8IJN3</accession>
<protein>
    <submittedName>
        <fullName evidence="9">Cytochrome c biogenesis protein CcdA</fullName>
    </submittedName>
</protein>
<comment type="subcellular location">
    <subcellularLocation>
        <location evidence="1">Membrane</location>
        <topology evidence="1">Multi-pass membrane protein</topology>
    </subcellularLocation>
</comment>
<proteinExistence type="inferred from homology"/>
<dbReference type="PANTHER" id="PTHR31272">
    <property type="entry name" value="CYTOCHROME C-TYPE BIOGENESIS PROTEIN HI_1454-RELATED"/>
    <property type="match status" value="1"/>
</dbReference>
<evidence type="ECO:0000256" key="6">
    <source>
        <dbReference type="ARBA" id="ARBA00023136"/>
    </source>
</evidence>
<evidence type="ECO:0000313" key="10">
    <source>
        <dbReference type="Proteomes" id="UP001620409"/>
    </source>
</evidence>
<feature type="transmembrane region" description="Helical" evidence="7">
    <location>
        <begin position="43"/>
        <end position="68"/>
    </location>
</feature>
<dbReference type="Proteomes" id="UP001620409">
    <property type="component" value="Unassembled WGS sequence"/>
</dbReference>
<keyword evidence="6 7" id="KW-0472">Membrane</keyword>
<keyword evidence="4" id="KW-0201">Cytochrome c-type biogenesis</keyword>
<dbReference type="Pfam" id="PF02683">
    <property type="entry name" value="DsbD_TM"/>
    <property type="match status" value="1"/>
</dbReference>
<evidence type="ECO:0000256" key="2">
    <source>
        <dbReference type="ARBA" id="ARBA00006143"/>
    </source>
</evidence>
<sequence>MSVGLNPVVAYAAGVLTILSPCVIPLVPIVLGSAAQRHRWGPLALALGLVASFTLTGFVIATLGASIGLNTETIRLWSAVLLLIVGVVLIVPALQGLFEHAAGPLSNWAGERQARLERFGLAGQAGIGVLLGLVWSPCVGPTLGAATVLAAQGKNLGQVALVMGAFALGIASVLFVMALFAQSLLASWRGRLMAAGTRGRRVLGVLIVLVGVLIVTGTDRSLEAAIIGVLPDWVTNLTTSL</sequence>
<keyword evidence="10" id="KW-1185">Reference proteome</keyword>
<comment type="caution">
    <text evidence="9">The sequence shown here is derived from an EMBL/GenBank/DDBJ whole genome shotgun (WGS) entry which is preliminary data.</text>
</comment>
<dbReference type="EMBL" id="JADIKI010000023">
    <property type="protein sequence ID" value="MFK2855432.1"/>
    <property type="molecule type" value="Genomic_DNA"/>
</dbReference>
<evidence type="ECO:0000259" key="8">
    <source>
        <dbReference type="Pfam" id="PF02683"/>
    </source>
</evidence>
<keyword evidence="3 7" id="KW-0812">Transmembrane</keyword>
<evidence type="ECO:0000256" key="4">
    <source>
        <dbReference type="ARBA" id="ARBA00022748"/>
    </source>
</evidence>